<gene>
    <name evidence="2" type="ORF">B4U80_01305</name>
</gene>
<keyword evidence="3" id="KW-1185">Reference proteome</keyword>
<sequence>MLDVVATPERDEKILQFYSELGYMESSNFYKNFMKVSRFMAKKALSLDPKSRYSVSTINAFYSPYANRIEVTPGILQPPIYYTGAPIAMNFAAIGTIIGHEITHGFDDSGSKFDETGRYRNWWANSTREKYQEKVKCFIDQYTSYTEPKTGLKVNGTTTIGDNIADNGGLHQSFTAYKMYTSENPETNDRLPGDMKQYTPEQLFFISYGSVWCENHSKKMTKDLLKGDDHAPSRFRSIVPLSNSKEFSDAFKCKSGTPMNPKEKCVLW</sequence>
<dbReference type="PROSITE" id="PS51885">
    <property type="entry name" value="NEPRILYSIN"/>
    <property type="match status" value="1"/>
</dbReference>
<dbReference type="InterPro" id="IPR042089">
    <property type="entry name" value="Peptidase_M13_dom_2"/>
</dbReference>
<dbReference type="VEuPathDB" id="VectorBase:LDEU008816"/>
<dbReference type="GO" id="GO:0016485">
    <property type="term" value="P:protein processing"/>
    <property type="evidence" value="ECO:0007669"/>
    <property type="project" value="TreeGrafter"/>
</dbReference>
<dbReference type="Proteomes" id="UP000288716">
    <property type="component" value="Unassembled WGS sequence"/>
</dbReference>
<dbReference type="OrthoDB" id="6475849at2759"/>
<proteinExistence type="predicted"/>
<dbReference type="EMBL" id="NCKV01006877">
    <property type="protein sequence ID" value="RWS23225.1"/>
    <property type="molecule type" value="Genomic_DNA"/>
</dbReference>
<dbReference type="PANTHER" id="PTHR11733:SF237">
    <property type="entry name" value="NEPRILYSIN-LIKE 4"/>
    <property type="match status" value="1"/>
</dbReference>
<dbReference type="GO" id="GO:0004222">
    <property type="term" value="F:metalloendopeptidase activity"/>
    <property type="evidence" value="ECO:0007669"/>
    <property type="project" value="InterPro"/>
</dbReference>
<dbReference type="CDD" id="cd08662">
    <property type="entry name" value="M13"/>
    <property type="match status" value="1"/>
</dbReference>
<comment type="caution">
    <text evidence="2">The sequence shown here is derived from an EMBL/GenBank/DDBJ whole genome shotgun (WGS) entry which is preliminary data.</text>
</comment>
<dbReference type="GO" id="GO:0005886">
    <property type="term" value="C:plasma membrane"/>
    <property type="evidence" value="ECO:0007669"/>
    <property type="project" value="TreeGrafter"/>
</dbReference>
<evidence type="ECO:0000313" key="3">
    <source>
        <dbReference type="Proteomes" id="UP000288716"/>
    </source>
</evidence>
<dbReference type="InterPro" id="IPR024079">
    <property type="entry name" value="MetalloPept_cat_dom_sf"/>
</dbReference>
<reference evidence="2 3" key="1">
    <citation type="journal article" date="2018" name="Gigascience">
        <title>Genomes of trombidid mites reveal novel predicted allergens and laterally-transferred genes associated with secondary metabolism.</title>
        <authorList>
            <person name="Dong X."/>
            <person name="Chaisiri K."/>
            <person name="Xia D."/>
            <person name="Armstrong S.D."/>
            <person name="Fang Y."/>
            <person name="Donnelly M.J."/>
            <person name="Kadowaki T."/>
            <person name="McGarry J.W."/>
            <person name="Darby A.C."/>
            <person name="Makepeace B.L."/>
        </authorList>
    </citation>
    <scope>NUCLEOTIDE SEQUENCE [LARGE SCALE GENOMIC DNA]</scope>
    <source>
        <strain evidence="2">UoL-UT</strain>
    </source>
</reference>
<dbReference type="InterPro" id="IPR018497">
    <property type="entry name" value="Peptidase_M13_C"/>
</dbReference>
<dbReference type="SUPFAM" id="SSF55486">
    <property type="entry name" value="Metalloproteases ('zincins'), catalytic domain"/>
    <property type="match status" value="1"/>
</dbReference>
<feature type="domain" description="Peptidase M13 C-terminal" evidence="1">
    <location>
        <begin position="59"/>
        <end position="265"/>
    </location>
</feature>
<dbReference type="PRINTS" id="PR00786">
    <property type="entry name" value="NEPRILYSIN"/>
</dbReference>
<accession>A0A443S728</accession>
<dbReference type="PANTHER" id="PTHR11733">
    <property type="entry name" value="ZINC METALLOPROTEASE FAMILY M13 NEPRILYSIN-RELATED"/>
    <property type="match status" value="1"/>
</dbReference>
<dbReference type="InterPro" id="IPR000718">
    <property type="entry name" value="Peptidase_M13"/>
</dbReference>
<dbReference type="STRING" id="299467.A0A443S728"/>
<name>A0A443S728_9ACAR</name>
<dbReference type="Pfam" id="PF01431">
    <property type="entry name" value="Peptidase_M13"/>
    <property type="match status" value="1"/>
</dbReference>
<dbReference type="AlphaFoldDB" id="A0A443S728"/>
<dbReference type="Gene3D" id="3.40.390.10">
    <property type="entry name" value="Collagenase (Catalytic Domain)"/>
    <property type="match status" value="1"/>
</dbReference>
<organism evidence="2 3">
    <name type="scientific">Leptotrombidium deliense</name>
    <dbReference type="NCBI Taxonomy" id="299467"/>
    <lineage>
        <taxon>Eukaryota</taxon>
        <taxon>Metazoa</taxon>
        <taxon>Ecdysozoa</taxon>
        <taxon>Arthropoda</taxon>
        <taxon>Chelicerata</taxon>
        <taxon>Arachnida</taxon>
        <taxon>Acari</taxon>
        <taxon>Acariformes</taxon>
        <taxon>Trombidiformes</taxon>
        <taxon>Prostigmata</taxon>
        <taxon>Anystina</taxon>
        <taxon>Parasitengona</taxon>
        <taxon>Trombiculoidea</taxon>
        <taxon>Trombiculidae</taxon>
        <taxon>Leptotrombidium</taxon>
    </lineage>
</organism>
<dbReference type="Gene3D" id="1.10.1380.10">
    <property type="entry name" value="Neutral endopeptidase , domain2"/>
    <property type="match status" value="1"/>
</dbReference>
<evidence type="ECO:0000259" key="1">
    <source>
        <dbReference type="Pfam" id="PF01431"/>
    </source>
</evidence>
<evidence type="ECO:0000313" key="2">
    <source>
        <dbReference type="EMBL" id="RWS23225.1"/>
    </source>
</evidence>
<protein>
    <submittedName>
        <fullName evidence="2">Peptidase family M13-like protein</fullName>
    </submittedName>
</protein>